<organism evidence="1 2">
    <name type="scientific">Durusdinium trenchii</name>
    <dbReference type="NCBI Taxonomy" id="1381693"/>
    <lineage>
        <taxon>Eukaryota</taxon>
        <taxon>Sar</taxon>
        <taxon>Alveolata</taxon>
        <taxon>Dinophyceae</taxon>
        <taxon>Suessiales</taxon>
        <taxon>Symbiodiniaceae</taxon>
        <taxon>Durusdinium</taxon>
    </lineage>
</organism>
<reference evidence="1 2" key="1">
    <citation type="submission" date="2024-02" db="EMBL/GenBank/DDBJ databases">
        <authorList>
            <person name="Chen Y."/>
            <person name="Shah S."/>
            <person name="Dougan E. K."/>
            <person name="Thang M."/>
            <person name="Chan C."/>
        </authorList>
    </citation>
    <scope>NUCLEOTIDE SEQUENCE [LARGE SCALE GENOMIC DNA]</scope>
</reference>
<gene>
    <name evidence="1" type="ORF">SCF082_LOCUS51874</name>
</gene>
<keyword evidence="2" id="KW-1185">Reference proteome</keyword>
<comment type="caution">
    <text evidence="1">The sequence shown here is derived from an EMBL/GenBank/DDBJ whole genome shotgun (WGS) entry which is preliminary data.</text>
</comment>
<accession>A0ABP0SHI2</accession>
<proteinExistence type="predicted"/>
<dbReference type="Proteomes" id="UP001642464">
    <property type="component" value="Unassembled WGS sequence"/>
</dbReference>
<sequence>MISTPQEPLAGAPAWALPLSTLLFGPDLLIPQISMESVAEYKPKVIEWIKGEGLGMVDGAQGHEASLSQVLDVVRDHESATIKLEKVTKEFDQQSMSIDKAKSRMLAKWSVTQGSDDPRVIELEEWARGKKQAAKLPVLQQSDEIKRLDSLMDSHIFALLQQLQVEQDPELDALVQELDSKFQALSLEGEAKSGELGEPGITVESAALDKIRELPDGPQKSALLAVLEAAVVTPDHQASEAKTLHELYKDDPDAIFQPDGTVKFIGPKGIEEDEVQHDWYLLRVWDAMEYEDEQEDSLSMGLNASGAFDENASKSVLSQNLITGFKKELQGRWDAIQSSRLELEKLYGQRVEDSKVDLPEHNVYKEGCMVAVRNCESAFNSYGGTLRSIKGVIDAFQNL</sequence>
<dbReference type="EMBL" id="CAXAMM010043796">
    <property type="protein sequence ID" value="CAK9111831.1"/>
    <property type="molecule type" value="Genomic_DNA"/>
</dbReference>
<protein>
    <submittedName>
        <fullName evidence="1">Uncharacterized protein</fullName>
    </submittedName>
</protein>
<evidence type="ECO:0000313" key="1">
    <source>
        <dbReference type="EMBL" id="CAK9111831.1"/>
    </source>
</evidence>
<evidence type="ECO:0000313" key="2">
    <source>
        <dbReference type="Proteomes" id="UP001642464"/>
    </source>
</evidence>
<name>A0ABP0SHI2_9DINO</name>